<feature type="transmembrane region" description="Helical" evidence="1">
    <location>
        <begin position="70"/>
        <end position="89"/>
    </location>
</feature>
<feature type="transmembrane region" description="Helical" evidence="1">
    <location>
        <begin position="36"/>
        <end position="58"/>
    </location>
</feature>
<feature type="transmembrane region" description="Helical" evidence="1">
    <location>
        <begin position="105"/>
        <end position="122"/>
    </location>
</feature>
<evidence type="ECO:0000256" key="1">
    <source>
        <dbReference type="SAM" id="Phobius"/>
    </source>
</evidence>
<gene>
    <name evidence="2" type="ORF">RF679_16765</name>
</gene>
<sequence length="125" mass="14146">MEDIIFLLLEIFLEAIAHFPLQTEQTHQQDGSGGKILLQCLGYALIGALLGGVSLLIFSRGLLHQPGWQIVNLIVAPLFAAWLAYFFAVKRSAVMSRYQVRLRSWRAYCFTLALVLVRYTFVKTV</sequence>
<keyword evidence="3" id="KW-1185">Reference proteome</keyword>
<protein>
    <submittedName>
        <fullName evidence="2">Uncharacterized protein</fullName>
    </submittedName>
</protein>
<keyword evidence="1" id="KW-1133">Transmembrane helix</keyword>
<evidence type="ECO:0000313" key="2">
    <source>
        <dbReference type="EMBL" id="WMW80279.1"/>
    </source>
</evidence>
<evidence type="ECO:0000313" key="3">
    <source>
        <dbReference type="Proteomes" id="UP001181355"/>
    </source>
</evidence>
<keyword evidence="1" id="KW-0812">Transmembrane</keyword>
<name>A0ABY9RGD0_9BURK</name>
<accession>A0ABY9RGD0</accession>
<organism evidence="2 3">
    <name type="scientific">Undibacterium cyanobacteriorum</name>
    <dbReference type="NCBI Taxonomy" id="3073561"/>
    <lineage>
        <taxon>Bacteria</taxon>
        <taxon>Pseudomonadati</taxon>
        <taxon>Pseudomonadota</taxon>
        <taxon>Betaproteobacteria</taxon>
        <taxon>Burkholderiales</taxon>
        <taxon>Oxalobacteraceae</taxon>
        <taxon>Undibacterium</taxon>
    </lineage>
</organism>
<reference evidence="2" key="1">
    <citation type="submission" date="2023-09" db="EMBL/GenBank/DDBJ databases">
        <title>Undibacterium sp. 20NA77.5 isolated from freshwater.</title>
        <authorList>
            <person name="Le V."/>
            <person name="Ko S.-R."/>
            <person name="Ahn C.-Y."/>
            <person name="Oh H.-M."/>
        </authorList>
    </citation>
    <scope>NUCLEOTIDE SEQUENCE</scope>
    <source>
        <strain evidence="2">20NA77.5</strain>
    </source>
</reference>
<dbReference type="RefSeq" id="WP_309481772.1">
    <property type="nucleotide sequence ID" value="NZ_CP133720.1"/>
</dbReference>
<keyword evidence="1" id="KW-0472">Membrane</keyword>
<proteinExistence type="predicted"/>
<dbReference type="Proteomes" id="UP001181355">
    <property type="component" value="Chromosome"/>
</dbReference>
<dbReference type="EMBL" id="CP133720">
    <property type="protein sequence ID" value="WMW80279.1"/>
    <property type="molecule type" value="Genomic_DNA"/>
</dbReference>